<feature type="compositionally biased region" description="Basic and acidic residues" evidence="2">
    <location>
        <begin position="1246"/>
        <end position="1274"/>
    </location>
</feature>
<protein>
    <recommendedName>
        <fullName evidence="3">EF-hand domain-containing protein</fullName>
    </recommendedName>
</protein>
<keyword evidence="5" id="KW-1185">Reference proteome</keyword>
<organism evidence="4 5">
    <name type="scientific">Astrephomene gubernaculifera</name>
    <dbReference type="NCBI Taxonomy" id="47775"/>
    <lineage>
        <taxon>Eukaryota</taxon>
        <taxon>Viridiplantae</taxon>
        <taxon>Chlorophyta</taxon>
        <taxon>core chlorophytes</taxon>
        <taxon>Chlorophyceae</taxon>
        <taxon>CS clade</taxon>
        <taxon>Chlamydomonadales</taxon>
        <taxon>Astrephomenaceae</taxon>
        <taxon>Astrephomene</taxon>
    </lineage>
</organism>
<feature type="non-terminal residue" evidence="4">
    <location>
        <position position="2122"/>
    </location>
</feature>
<feature type="region of interest" description="Disordered" evidence="2">
    <location>
        <begin position="389"/>
        <end position="417"/>
    </location>
</feature>
<feature type="compositionally biased region" description="Low complexity" evidence="2">
    <location>
        <begin position="843"/>
        <end position="852"/>
    </location>
</feature>
<feature type="region of interest" description="Disordered" evidence="2">
    <location>
        <begin position="462"/>
        <end position="513"/>
    </location>
</feature>
<feature type="compositionally biased region" description="Low complexity" evidence="2">
    <location>
        <begin position="157"/>
        <end position="170"/>
    </location>
</feature>
<feature type="region of interest" description="Disordered" evidence="2">
    <location>
        <begin position="739"/>
        <end position="758"/>
    </location>
</feature>
<evidence type="ECO:0000256" key="1">
    <source>
        <dbReference type="SAM" id="Coils"/>
    </source>
</evidence>
<feature type="compositionally biased region" description="Low complexity" evidence="2">
    <location>
        <begin position="2068"/>
        <end position="2079"/>
    </location>
</feature>
<feature type="compositionally biased region" description="Low complexity" evidence="2">
    <location>
        <begin position="1029"/>
        <end position="1046"/>
    </location>
</feature>
<feature type="region of interest" description="Disordered" evidence="2">
    <location>
        <begin position="1242"/>
        <end position="1275"/>
    </location>
</feature>
<dbReference type="GO" id="GO:0005509">
    <property type="term" value="F:calcium ion binding"/>
    <property type="evidence" value="ECO:0007669"/>
    <property type="project" value="InterPro"/>
</dbReference>
<comment type="caution">
    <text evidence="4">The sequence shown here is derived from an EMBL/GenBank/DDBJ whole genome shotgun (WGS) entry which is preliminary data.</text>
</comment>
<feature type="compositionally biased region" description="Gly residues" evidence="2">
    <location>
        <begin position="258"/>
        <end position="267"/>
    </location>
</feature>
<name>A0AAD3DLJ9_9CHLO</name>
<dbReference type="EMBL" id="BMAR01000002">
    <property type="protein sequence ID" value="GFR42106.1"/>
    <property type="molecule type" value="Genomic_DNA"/>
</dbReference>
<dbReference type="Proteomes" id="UP001054857">
    <property type="component" value="Unassembled WGS sequence"/>
</dbReference>
<feature type="region of interest" description="Disordered" evidence="2">
    <location>
        <begin position="24"/>
        <end position="170"/>
    </location>
</feature>
<feature type="compositionally biased region" description="Polar residues" evidence="2">
    <location>
        <begin position="311"/>
        <end position="326"/>
    </location>
</feature>
<dbReference type="InterPro" id="IPR002048">
    <property type="entry name" value="EF_hand_dom"/>
</dbReference>
<dbReference type="PANTHER" id="PTHR40903">
    <property type="entry name" value="GLYCINE-RICH CELL WALL STRUCTURAL PROTEIN 1-LIKE"/>
    <property type="match status" value="1"/>
</dbReference>
<feature type="compositionally biased region" description="Polar residues" evidence="2">
    <location>
        <begin position="943"/>
        <end position="958"/>
    </location>
</feature>
<feature type="compositionally biased region" description="Acidic residues" evidence="2">
    <location>
        <begin position="891"/>
        <end position="917"/>
    </location>
</feature>
<feature type="compositionally biased region" description="Basic residues" evidence="2">
    <location>
        <begin position="103"/>
        <end position="115"/>
    </location>
</feature>
<feature type="region of interest" description="Disordered" evidence="2">
    <location>
        <begin position="252"/>
        <end position="340"/>
    </location>
</feature>
<feature type="compositionally biased region" description="Low complexity" evidence="2">
    <location>
        <begin position="2105"/>
        <end position="2122"/>
    </location>
</feature>
<feature type="domain" description="EF-hand" evidence="3">
    <location>
        <begin position="1639"/>
        <end position="1674"/>
    </location>
</feature>
<feature type="compositionally biased region" description="Polar residues" evidence="2">
    <location>
        <begin position="2045"/>
        <end position="2056"/>
    </location>
</feature>
<accession>A0AAD3DLJ9</accession>
<feature type="compositionally biased region" description="Polar residues" evidence="2">
    <location>
        <begin position="993"/>
        <end position="1006"/>
    </location>
</feature>
<gene>
    <name evidence="4" type="ORF">Agub_g2949</name>
</gene>
<feature type="region of interest" description="Disordered" evidence="2">
    <location>
        <begin position="2045"/>
        <end position="2122"/>
    </location>
</feature>
<feature type="region of interest" description="Disordered" evidence="2">
    <location>
        <begin position="832"/>
        <end position="1086"/>
    </location>
</feature>
<evidence type="ECO:0000313" key="4">
    <source>
        <dbReference type="EMBL" id="GFR42106.1"/>
    </source>
</evidence>
<feature type="compositionally biased region" description="Polar residues" evidence="2">
    <location>
        <begin position="122"/>
        <end position="143"/>
    </location>
</feature>
<feature type="compositionally biased region" description="Gly residues" evidence="2">
    <location>
        <begin position="2080"/>
        <end position="2096"/>
    </location>
</feature>
<sequence>MSTGNPVQRNLDTAGLRRLQDLDRTFFGGGTGRSRPFTADDVASPQPSGLSASAKHAPWPASSSSGAGLTTGQLPPLMAAWPDPGTPSGAPGVHSLPQSPSRAHTHPQPHMHPHQQHPQPQNHGSSSLGASQRQYGTGTSQRPRTIGGNVANMGGTRRAANAKPPRRAGASLDPLTAAATAGVPNPWEAVMDAAPATRYSAVPVRSAGGLQLLMPSGSSREAMLSYEQRLSSYLSPMSGPAVTASVNNLSGSGTLRSMGGGGGGGGSPIRMSVSPTRAPPTSTGFSGGGSSHQASTLPHPPPPQPHATMHDLQSPQHGGSTTAAVHSNSSNNPSLPPLMPRTVLNASLAAPVTGPDAPWGGAGLPYNVHTSGVTDYGSGGGAGAAGGGLDGFGGGDGEEFWDGCGPPSPPLLGRLISGKPSSRRQVQLMADWLDNTIGMLWEHHVASAAASAASAAATAPAAAPAGKASPGGTAHLSDSTSFYSTAPPPGLPLEATSPPASQPWRFGLAPSAAGSGGGGSGGKAALAMRFGNVSAGLRDLSANLYGIATQPQLWAAMVEATSAVAHTVVAAVAQRCWEEGALLARLWNLHTALLDSGLAAARRSREALSATAAEQAAKIRRLDPLIDWELESRTAKESLTTALEASRAEALLAGRERDALLRENDKIIAYYRRELKAYKREQRSNAYRLARKLRNTQQQLELMTRDRDVLFSAVAYTKSQTGQLVDLISGMHGHLRAAVSGSIGSGPGSGGGSTGGAGGGSGGVSFAAALGDDGFPELQQIEQGLKNIQFSVTKVRDVNQDAEDSHFVVEEQVTAVAAADTVGDELVDEVLAEGDPEPSPEEAAAAAAMAAAQQTTVPRQDSGSDEYDSDDDPHSALSMMAEAALRGTGESSDEDDDEDDEEDEDEEEEEEDEEEDLPMVGVAEVEEIRPEEPLPSRGATPGSAGSRSRHQSPTNAVSTPVEAGSDAGTPAPASPSPPAAAEEGEATADRPATSATTVSDAPSTANADGDGDGDTPPGSAGDGGGGGAAADQPPADAAASGEPPAAGKKRRNRNKNKGGGRVSAAEGDGDGGGGDAPPGSAGGHPKRVFTVASASSQTGKELLKGVADPEITEAARHMGVLREALSEIGIMGNPNDDGDGTDGLLTALRQYMASLSQEAGQLHKQLDKLRAVAEAAEAARSELSGAVEARGREVAAVRRELLEAKKIHSQLCDALEAIGIDPRAPALPAHGMHETMDGSLAAAGEHGSRQPGRAEVKGPGGARDKSGGGADARRGGMVKFSKVAAAKEKARERAMAAASAPSQGYGRASTVSMRSAASGSVGGPPGRLQLPAAMLAAAQMRAAEAAVTGDGEVPGPVAAGGGAASGSGGGSVAATITAWRSSAAAATAGGGVGGPVPVYIRPDRAAATARLQDALTRYADVKPRTAEWLLKLIDAMYRGKATSDEQRSKMGQEPLTMIEYMFQHLSGVYGTKDLVNQYAAQLVATCLQYCAVDPRVSTFQRFLMEEWDTRVLCAYLDASRKLQEPTRVAACDFPPDYVPSGGRKGDSGPVDVRKALWVAEKVLLRRSPKAAYVFAQLLNSRAEPISGQEMDLYFVSPGSYGAELQQVRQFEMGRAEFKRVSSAVFLDALCGEYARMEVVFREVLPEIFSQYDNDADGWITRRDVASMVTDMAAAMAKAGMQLPYTSADAPSGLLAAASGGGGGNNPGAEADREGTTEALWAALLAAEADARLRADPGTVFPDNWRGGAGGAGGGGAAAAGGGAGAGGAAAGGGGAGGGSAAATAGITHVSDGGFVEGAYKSDFVRAWVRAFRTGAAMLPATGALAESDLQAARESARRLLAVVVSRHWAHHGAALEAFFADAGVLAEQQLRQQAAVLDGEMGGSHGDGRDGPRRAAALGAVLRLLLVKKADRFTALLTPDNLTGGPHNGPASELEELLSRLTAAVRLLYGPSGSTWVMGAEMDELAALSSLDAGDVEALPPGYKRWLVSVAVRCCALHDRLHLTLPPSPLLPQLQTHRGASHWARLWRKATAAAVAAKRRASFNMRGSASMLQRRTPSPGPGGNVSNDGRSPLGSLSSPQGGGGGGGGDRSSGGSSGVIINTPVSRLTTSSSLGRRPGSGST</sequence>
<feature type="compositionally biased region" description="Basic residues" evidence="2">
    <location>
        <begin position="1047"/>
        <end position="1058"/>
    </location>
</feature>
<evidence type="ECO:0000259" key="3">
    <source>
        <dbReference type="PROSITE" id="PS50222"/>
    </source>
</evidence>
<feature type="compositionally biased region" description="Gly residues" evidence="2">
    <location>
        <begin position="743"/>
        <end position="758"/>
    </location>
</feature>
<dbReference type="PANTHER" id="PTHR40903:SF1">
    <property type="entry name" value="HYPHALLY REGULATED CELL WALL PROTEIN 3"/>
    <property type="match status" value="1"/>
</dbReference>
<feature type="compositionally biased region" description="Low complexity" evidence="2">
    <location>
        <begin position="462"/>
        <end position="474"/>
    </location>
</feature>
<feature type="compositionally biased region" description="Gly residues" evidence="2">
    <location>
        <begin position="1070"/>
        <end position="1082"/>
    </location>
</feature>
<reference evidence="4 5" key="1">
    <citation type="journal article" date="2021" name="Sci. Rep.">
        <title>Genome sequencing of the multicellular alga Astrephomene provides insights into convergent evolution of germ-soma differentiation.</title>
        <authorList>
            <person name="Yamashita S."/>
            <person name="Yamamoto K."/>
            <person name="Matsuzaki R."/>
            <person name="Suzuki S."/>
            <person name="Yamaguchi H."/>
            <person name="Hirooka S."/>
            <person name="Minakuchi Y."/>
            <person name="Miyagishima S."/>
            <person name="Kawachi M."/>
            <person name="Toyoda A."/>
            <person name="Nozaki H."/>
        </authorList>
    </citation>
    <scope>NUCLEOTIDE SEQUENCE [LARGE SCALE GENOMIC DNA]</scope>
    <source>
        <strain evidence="4 5">NIES-4017</strain>
    </source>
</reference>
<evidence type="ECO:0000256" key="2">
    <source>
        <dbReference type="SAM" id="MobiDB-lite"/>
    </source>
</evidence>
<evidence type="ECO:0000313" key="5">
    <source>
        <dbReference type="Proteomes" id="UP001054857"/>
    </source>
</evidence>
<dbReference type="PROSITE" id="PS50222">
    <property type="entry name" value="EF_HAND_2"/>
    <property type="match status" value="1"/>
</dbReference>
<dbReference type="PROSITE" id="PS00018">
    <property type="entry name" value="EF_HAND_1"/>
    <property type="match status" value="1"/>
</dbReference>
<keyword evidence="1" id="KW-0175">Coiled coil</keyword>
<dbReference type="InterPro" id="IPR018247">
    <property type="entry name" value="EF_Hand_1_Ca_BS"/>
</dbReference>
<proteinExistence type="predicted"/>
<feature type="coiled-coil region" evidence="1">
    <location>
        <begin position="1152"/>
        <end position="1186"/>
    </location>
</feature>